<dbReference type="PANTHER" id="PTHR43558:SF6">
    <property type="entry name" value="REDUCTASE, PUTATIVE (AFU_ORTHOLOGUE AFUA_3G10540)-RELATED"/>
    <property type="match status" value="1"/>
</dbReference>
<proteinExistence type="predicted"/>
<sequence length="456" mass="53341">MDSFPLEPLSHKESSLTPLHFFNNLTHPNRPPQDYEGPPLRSISSQVDFRNKFAVFTNQVFKGWKQWDNMCIMGSAVVASCLPLPQEYSSSPELAAKFYHDMAYKSSDIDVYFYGLTTMQFANKLVQFHDYLKKLFGNSLLVYKTLHTITFVTQYPTRHIQVVLGNWLSLEHLLSEPDIDCTCVAFDGKKLWASERGRLSYNFRAITPSDRNFQIRGSPDYEKRLVKYSRLGFYIIDPEFSWKKLSRKYVTIGIAKMHSSRNRCMVSGLRTLVCGLKDKDILAKDPVFQKSSWKDHGIPYGPKWRTRDIVQKIEKGSYEESSYGPVLVKSPYTLVQDYGNEIRTIKLFEETRKKYTPTWHNHIFWEDEKAEDKKEGGARIEWTRYYVFAKEGTLSIRKEEVEQDKDGYRPKYYTKETYFPNIKKLQEILSKHLRKGPVFGISSKDVPNLEFMYSAY</sequence>
<evidence type="ECO:0000313" key="1">
    <source>
        <dbReference type="EMBL" id="NDV31418.1"/>
    </source>
</evidence>
<dbReference type="PANTHER" id="PTHR43558">
    <property type="entry name" value="REDUCTASE, PUTATIVE (AFU_ORTHOLOGUE AFUA_3G10540)-RELATED"/>
    <property type="match status" value="1"/>
</dbReference>
<dbReference type="AlphaFoldDB" id="A0A6B2L3I9"/>
<reference evidence="1" key="1">
    <citation type="journal article" date="2020" name="J. Eukaryot. Microbiol.">
        <title>De novo Sequencing, Assembly and Annotation of the Transcriptome for the Free-Living Testate Amoeba Arcella intermedia.</title>
        <authorList>
            <person name="Ribeiro G.M."/>
            <person name="Porfirio-Sousa A.L."/>
            <person name="Maurer-Alcala X.X."/>
            <person name="Katz L.A."/>
            <person name="Lahr D.J.G."/>
        </authorList>
    </citation>
    <scope>NUCLEOTIDE SEQUENCE</scope>
</reference>
<organism evidence="1">
    <name type="scientific">Arcella intermedia</name>
    <dbReference type="NCBI Taxonomy" id="1963864"/>
    <lineage>
        <taxon>Eukaryota</taxon>
        <taxon>Amoebozoa</taxon>
        <taxon>Tubulinea</taxon>
        <taxon>Elardia</taxon>
        <taxon>Arcellinida</taxon>
        <taxon>Sphaerothecina</taxon>
        <taxon>Arcellidae</taxon>
        <taxon>Arcella</taxon>
    </lineage>
</organism>
<dbReference type="InterPro" id="IPR053354">
    <property type="entry name" value="MGDG_epimerase"/>
</dbReference>
<protein>
    <submittedName>
        <fullName evidence="1">Uncharacterized protein</fullName>
    </submittedName>
</protein>
<name>A0A6B2L3I9_9EUKA</name>
<dbReference type="EMBL" id="GIBP01002449">
    <property type="protein sequence ID" value="NDV31418.1"/>
    <property type="molecule type" value="Transcribed_RNA"/>
</dbReference>
<accession>A0A6B2L3I9</accession>